<evidence type="ECO:0000256" key="1">
    <source>
        <dbReference type="ARBA" id="ARBA00004651"/>
    </source>
</evidence>
<dbReference type="InterPro" id="IPR005672">
    <property type="entry name" value="Phosphate_PstA"/>
</dbReference>
<dbReference type="RefSeq" id="WP_232570151.1">
    <property type="nucleotide sequence ID" value="NZ_CP089466.1"/>
</dbReference>
<feature type="domain" description="ABC transmembrane type-1" evidence="9">
    <location>
        <begin position="327"/>
        <end position="539"/>
    </location>
</feature>
<dbReference type="AlphaFoldDB" id="A0ABD5NHF5"/>
<evidence type="ECO:0000256" key="6">
    <source>
        <dbReference type="ARBA" id="ARBA00022989"/>
    </source>
</evidence>
<keyword evidence="4 8" id="KW-1003">Cell membrane</keyword>
<dbReference type="GeneID" id="69118426"/>
<comment type="subcellular location">
    <subcellularLocation>
        <location evidence="1 8">Cell membrane</location>
        <topology evidence="1 8">Multi-pass membrane protein</topology>
    </subcellularLocation>
</comment>
<sequence>MATESGQSSWYGEGEGVSQFRSRVFRFVCLGASLFGLALVGVFLVKVFLDAIRPLSADAGWHLTFFLTLVAPTTGLLGYYWLNDRVAGWNGVVLGAIPLFGLILGAGLVLVFVQVYSLLTWFGVAIGLAATAAVFYAHRRFRREASGERNVVTALAFLAGVVGVPYTGRGFEVMSLAELANYYLPVLPSDIAIAVLTLVVPAAAYAGNFVRERHESSRAGLAAAGVVVAVAAGAVALAPTVGVPSWNLVVLALPVFVPTLLYAESFFRLDEHRSALAFPVVLYGGVLAGAFAVRALDYAGPNSWLDWQFLTGLPSRFPEQAGFYPAIVGSVMIMLVIIVGVAPLGVAAAIYLEEYATHEGALGAVVKLIEVNIGNLAGVPSVVYGLLALGVFVNTLGMQPGIVVLGGLAVGLLVLPIVIISSQEAIRAVPDSLRQASYGMGATKWQTVRNVVLPEALPGILTGSILAFGRAIGETAPLLMIGVAAAIFRAPGGFFETTSAMPRQVFAWSTKPAAEFRYGVLAAGVVTLLVVLLAMNAAAIVIRNKYQRN</sequence>
<gene>
    <name evidence="10" type="primary">pstA</name>
    <name evidence="10" type="ORF">ACFOKC_12605</name>
</gene>
<evidence type="ECO:0000259" key="9">
    <source>
        <dbReference type="PROSITE" id="PS50928"/>
    </source>
</evidence>
<dbReference type="EMBL" id="JBHRWN010000002">
    <property type="protein sequence ID" value="MFC3478564.1"/>
    <property type="molecule type" value="Genomic_DNA"/>
</dbReference>
<keyword evidence="5 8" id="KW-0812">Transmembrane</keyword>
<evidence type="ECO:0000256" key="4">
    <source>
        <dbReference type="ARBA" id="ARBA00022475"/>
    </source>
</evidence>
<evidence type="ECO:0000256" key="5">
    <source>
        <dbReference type="ARBA" id="ARBA00022692"/>
    </source>
</evidence>
<dbReference type="GO" id="GO:0005886">
    <property type="term" value="C:plasma membrane"/>
    <property type="evidence" value="ECO:0007669"/>
    <property type="project" value="UniProtKB-SubCell"/>
</dbReference>
<feature type="transmembrane region" description="Helical" evidence="8">
    <location>
        <begin position="89"/>
        <end position="112"/>
    </location>
</feature>
<dbReference type="SUPFAM" id="SSF161098">
    <property type="entry name" value="MetI-like"/>
    <property type="match status" value="1"/>
</dbReference>
<comment type="caution">
    <text evidence="10">The sequence shown here is derived from an EMBL/GenBank/DDBJ whole genome shotgun (WGS) entry which is preliminary data.</text>
</comment>
<dbReference type="PANTHER" id="PTHR43470:SF5">
    <property type="entry name" value="PHOSPHATE TRANSPORT SYSTEM PERMEASE PROTEIN PSTA"/>
    <property type="match status" value="1"/>
</dbReference>
<dbReference type="NCBIfam" id="TIGR00974">
    <property type="entry name" value="3a0107s02c"/>
    <property type="match status" value="1"/>
</dbReference>
<dbReference type="Pfam" id="PF00528">
    <property type="entry name" value="BPD_transp_1"/>
    <property type="match status" value="1"/>
</dbReference>
<evidence type="ECO:0000313" key="10">
    <source>
        <dbReference type="EMBL" id="MFC3478564.1"/>
    </source>
</evidence>
<dbReference type="CDD" id="cd06261">
    <property type="entry name" value="TM_PBP2"/>
    <property type="match status" value="1"/>
</dbReference>
<feature type="transmembrane region" description="Helical" evidence="8">
    <location>
        <begin position="149"/>
        <end position="166"/>
    </location>
</feature>
<feature type="transmembrane region" description="Helical" evidence="8">
    <location>
        <begin position="219"/>
        <end position="239"/>
    </location>
</feature>
<name>A0ABD5NHF5_9EURY</name>
<reference evidence="10 11" key="1">
    <citation type="journal article" date="2019" name="Int. J. Syst. Evol. Microbiol.">
        <title>The Global Catalogue of Microorganisms (GCM) 10K type strain sequencing project: providing services to taxonomists for standard genome sequencing and annotation.</title>
        <authorList>
            <consortium name="The Broad Institute Genomics Platform"/>
            <consortium name="The Broad Institute Genome Sequencing Center for Infectious Disease"/>
            <person name="Wu L."/>
            <person name="Ma J."/>
        </authorList>
    </citation>
    <scope>NUCLEOTIDE SEQUENCE [LARGE SCALE GENOMIC DNA]</scope>
    <source>
        <strain evidence="10 11">CGMCC 1.12562</strain>
    </source>
</reference>
<accession>A0ABD5NHF5</accession>
<feature type="transmembrane region" description="Helical" evidence="8">
    <location>
        <begin position="516"/>
        <end position="542"/>
    </location>
</feature>
<proteinExistence type="inferred from homology"/>
<feature type="transmembrane region" description="Helical" evidence="8">
    <location>
        <begin position="275"/>
        <end position="296"/>
    </location>
</feature>
<feature type="transmembrane region" description="Helical" evidence="8">
    <location>
        <begin position="245"/>
        <end position="263"/>
    </location>
</feature>
<feature type="transmembrane region" description="Helical" evidence="8">
    <location>
        <begin position="118"/>
        <end position="137"/>
    </location>
</feature>
<dbReference type="PANTHER" id="PTHR43470">
    <property type="entry name" value="PHOSPHATE TRANSPORT SYSTEM PERMEASE PROTEIN PSTA-RELATED"/>
    <property type="match status" value="1"/>
</dbReference>
<comment type="similarity">
    <text evidence="2 8">Belongs to the binding-protein-dependent transport system permease family. CysTW subfamily.</text>
</comment>
<evidence type="ECO:0000256" key="2">
    <source>
        <dbReference type="ARBA" id="ARBA00007069"/>
    </source>
</evidence>
<feature type="transmembrane region" description="Helical" evidence="8">
    <location>
        <begin position="402"/>
        <end position="420"/>
    </location>
</feature>
<feature type="transmembrane region" description="Helical" evidence="8">
    <location>
        <begin position="61"/>
        <end position="82"/>
    </location>
</feature>
<dbReference type="PROSITE" id="PS50928">
    <property type="entry name" value="ABC_TM1"/>
    <property type="match status" value="1"/>
</dbReference>
<feature type="transmembrane region" description="Helical" evidence="8">
    <location>
        <begin position="373"/>
        <end position="396"/>
    </location>
</feature>
<organism evidence="10 11">
    <name type="scientific">Halobacterium litoreum</name>
    <dbReference type="NCBI Taxonomy" id="2039234"/>
    <lineage>
        <taxon>Archaea</taxon>
        <taxon>Methanobacteriati</taxon>
        <taxon>Methanobacteriota</taxon>
        <taxon>Stenosarchaea group</taxon>
        <taxon>Halobacteria</taxon>
        <taxon>Halobacteriales</taxon>
        <taxon>Halobacteriaceae</taxon>
        <taxon>Halobacterium</taxon>
    </lineage>
</organism>
<dbReference type="Proteomes" id="UP001595660">
    <property type="component" value="Unassembled WGS sequence"/>
</dbReference>
<feature type="transmembrane region" description="Helical" evidence="8">
    <location>
        <begin position="323"/>
        <end position="352"/>
    </location>
</feature>
<evidence type="ECO:0000313" key="11">
    <source>
        <dbReference type="Proteomes" id="UP001595660"/>
    </source>
</evidence>
<evidence type="ECO:0000256" key="7">
    <source>
        <dbReference type="ARBA" id="ARBA00023136"/>
    </source>
</evidence>
<keyword evidence="3" id="KW-0813">Transport</keyword>
<feature type="transmembrane region" description="Helical" evidence="8">
    <location>
        <begin position="186"/>
        <end position="207"/>
    </location>
</feature>
<dbReference type="InterPro" id="IPR035906">
    <property type="entry name" value="MetI-like_sf"/>
</dbReference>
<keyword evidence="7 8" id="KW-0472">Membrane</keyword>
<protein>
    <recommendedName>
        <fullName evidence="8">Phosphate transport system permease protein PstA</fullName>
    </recommendedName>
</protein>
<evidence type="ECO:0000256" key="3">
    <source>
        <dbReference type="ARBA" id="ARBA00022448"/>
    </source>
</evidence>
<dbReference type="InterPro" id="IPR000515">
    <property type="entry name" value="MetI-like"/>
</dbReference>
<keyword evidence="11" id="KW-1185">Reference proteome</keyword>
<feature type="transmembrane region" description="Helical" evidence="8">
    <location>
        <begin position="27"/>
        <end position="49"/>
    </location>
</feature>
<dbReference type="Gene3D" id="1.10.3720.10">
    <property type="entry name" value="MetI-like"/>
    <property type="match status" value="1"/>
</dbReference>
<evidence type="ECO:0000256" key="8">
    <source>
        <dbReference type="RuleBase" id="RU363043"/>
    </source>
</evidence>
<keyword evidence="6 8" id="KW-1133">Transmembrane helix</keyword>
<comment type="caution">
    <text evidence="8">Lacks conserved residue(s) required for the propagation of feature annotation.</text>
</comment>